<dbReference type="Proteomes" id="UP001234297">
    <property type="component" value="Chromosome 6"/>
</dbReference>
<gene>
    <name evidence="1" type="ORF">MRB53_019285</name>
</gene>
<accession>A0ACC2KYW5</accession>
<evidence type="ECO:0000313" key="1">
    <source>
        <dbReference type="EMBL" id="KAJ8625978.1"/>
    </source>
</evidence>
<organism evidence="1 2">
    <name type="scientific">Persea americana</name>
    <name type="common">Avocado</name>
    <dbReference type="NCBI Taxonomy" id="3435"/>
    <lineage>
        <taxon>Eukaryota</taxon>
        <taxon>Viridiplantae</taxon>
        <taxon>Streptophyta</taxon>
        <taxon>Embryophyta</taxon>
        <taxon>Tracheophyta</taxon>
        <taxon>Spermatophyta</taxon>
        <taxon>Magnoliopsida</taxon>
        <taxon>Magnoliidae</taxon>
        <taxon>Laurales</taxon>
        <taxon>Lauraceae</taxon>
        <taxon>Persea</taxon>
    </lineage>
</organism>
<reference evidence="1 2" key="1">
    <citation type="journal article" date="2022" name="Hortic Res">
        <title>A haplotype resolved chromosomal level avocado genome allows analysis of novel avocado genes.</title>
        <authorList>
            <person name="Nath O."/>
            <person name="Fletcher S.J."/>
            <person name="Hayward A."/>
            <person name="Shaw L.M."/>
            <person name="Masouleh A.K."/>
            <person name="Furtado A."/>
            <person name="Henry R.J."/>
            <person name="Mitter N."/>
        </authorList>
    </citation>
    <scope>NUCLEOTIDE SEQUENCE [LARGE SCALE GENOMIC DNA]</scope>
    <source>
        <strain evidence="2">cv. Hass</strain>
    </source>
</reference>
<comment type="caution">
    <text evidence="1">The sequence shown here is derived from an EMBL/GenBank/DDBJ whole genome shotgun (WGS) entry which is preliminary data.</text>
</comment>
<proteinExistence type="predicted"/>
<evidence type="ECO:0000313" key="2">
    <source>
        <dbReference type="Proteomes" id="UP001234297"/>
    </source>
</evidence>
<name>A0ACC2KYW5_PERAE</name>
<keyword evidence="2" id="KW-1185">Reference proteome</keyword>
<dbReference type="EMBL" id="CM056814">
    <property type="protein sequence ID" value="KAJ8625978.1"/>
    <property type="molecule type" value="Genomic_DNA"/>
</dbReference>
<sequence>MALFSPHLVVPSKSKTKTPGLPFFPWKEAPFQSLSFKLSPSKAAIKSSTMAILSESDKPLEECDGVVGVYGDREASRLCCLALQALQYRGQEGVGITVRNNDGSFHSIHGFGLVSDVFNHHQQPPDLPGTCAIGYVRDYSSAIKVPQGQGQGQGQEPFNVSSFISRIDGESKMLHGANSTLFLSKYKLIAVCDSSGSRPLVMGRRRRNGAVVFASERCALDLIEADFDRHLHPGEALVVEFQYGEKEITSLCLSPNPNPTQRNEAFFFNLKQRSALGEILATEAPVECDVVVPVPDSGYFAAQGYAAKAGVRWELGLSSSFHMGQTFMEPPRNATDYKFGLKIRIFPSRHVLEGKRVVVADDSVETGTTCSKISRWLKIVKMVKEAGAKEVHMRIASLPVTGSSSTFGIEEIRKFIGSDSLAFVPLKSMRELLGDEAADLL</sequence>
<protein>
    <submittedName>
        <fullName evidence="1">Uncharacterized protein</fullName>
    </submittedName>
</protein>